<dbReference type="PRINTS" id="PR00081">
    <property type="entry name" value="GDHRDH"/>
</dbReference>
<organism evidence="5 6">
    <name type="scientific">Pseudozyma flocculosa PF-1</name>
    <dbReference type="NCBI Taxonomy" id="1277687"/>
    <lineage>
        <taxon>Eukaryota</taxon>
        <taxon>Fungi</taxon>
        <taxon>Dikarya</taxon>
        <taxon>Basidiomycota</taxon>
        <taxon>Ustilaginomycotina</taxon>
        <taxon>Ustilaginomycetes</taxon>
        <taxon>Ustilaginales</taxon>
        <taxon>Ustilaginaceae</taxon>
        <taxon>Pseudozyma</taxon>
    </lineage>
</organism>
<keyword evidence="2" id="KW-0521">NADP</keyword>
<evidence type="ECO:0000256" key="2">
    <source>
        <dbReference type="ARBA" id="ARBA00022857"/>
    </source>
</evidence>
<name>A0A061HB86_9BASI</name>
<evidence type="ECO:0000313" key="6">
    <source>
        <dbReference type="Proteomes" id="UP000053664"/>
    </source>
</evidence>
<dbReference type="Pfam" id="PF00106">
    <property type="entry name" value="adh_short"/>
    <property type="match status" value="2"/>
</dbReference>
<dbReference type="GeneID" id="19317061"/>
<dbReference type="InterPro" id="IPR036291">
    <property type="entry name" value="NAD(P)-bd_dom_sf"/>
</dbReference>
<dbReference type="Gene3D" id="3.40.50.720">
    <property type="entry name" value="NAD(P)-binding Rossmann-like Domain"/>
    <property type="match status" value="1"/>
</dbReference>
<keyword evidence="3" id="KW-0560">Oxidoreductase</keyword>
<dbReference type="eggNOG" id="KOG1208">
    <property type="taxonomic scope" value="Eukaryota"/>
</dbReference>
<reference evidence="5 6" key="1">
    <citation type="journal article" date="2013" name="Plant Cell">
        <title>The transition from a phytopathogenic smut ancestor to an anamorphic biocontrol agent deciphered by comparative whole-genome analysis.</title>
        <authorList>
            <person name="Lefebvre F."/>
            <person name="Joly D.L."/>
            <person name="Labbe C."/>
            <person name="Teichmann B."/>
            <person name="Linning R."/>
            <person name="Belzile F."/>
            <person name="Bakkeren G."/>
            <person name="Belanger R.R."/>
        </authorList>
    </citation>
    <scope>NUCLEOTIDE SEQUENCE [LARGE SCALE GENOMIC DNA]</scope>
    <source>
        <strain evidence="5 6">PF-1</strain>
    </source>
</reference>
<dbReference type="Proteomes" id="UP000053664">
    <property type="component" value="Unassembled WGS sequence"/>
</dbReference>
<gene>
    <name evidence="5" type="ORF">PFL1_02949</name>
</gene>
<dbReference type="GO" id="GO:0016491">
    <property type="term" value="F:oxidoreductase activity"/>
    <property type="evidence" value="ECO:0007669"/>
    <property type="project" value="UniProtKB-KW"/>
</dbReference>
<dbReference type="PANTHER" id="PTHR43963:SF6">
    <property type="entry name" value="CHAIN DEHYDROGENASE FAMILY PROTEIN, PUTATIVE (AFU_ORTHOLOGUE AFUA_3G15350)-RELATED"/>
    <property type="match status" value="1"/>
</dbReference>
<evidence type="ECO:0000256" key="1">
    <source>
        <dbReference type="ARBA" id="ARBA00006484"/>
    </source>
</evidence>
<dbReference type="EMBL" id="KE361630">
    <property type="protein sequence ID" value="EPQ29729.1"/>
    <property type="molecule type" value="Genomic_DNA"/>
</dbReference>
<evidence type="ECO:0000256" key="3">
    <source>
        <dbReference type="ARBA" id="ARBA00023002"/>
    </source>
</evidence>
<dbReference type="SUPFAM" id="SSF51735">
    <property type="entry name" value="NAD(P)-binding Rossmann-fold domains"/>
    <property type="match status" value="1"/>
</dbReference>
<dbReference type="PRINTS" id="PR00080">
    <property type="entry name" value="SDRFAMILY"/>
</dbReference>
<dbReference type="InterPro" id="IPR002347">
    <property type="entry name" value="SDR_fam"/>
</dbReference>
<dbReference type="PANTHER" id="PTHR43963">
    <property type="entry name" value="CARBONYL REDUCTASE 1-RELATED"/>
    <property type="match status" value="1"/>
</dbReference>
<dbReference type="AlphaFoldDB" id="A0A061HB86"/>
<dbReference type="HOGENOM" id="CLU_010194_9_0_1"/>
<comment type="similarity">
    <text evidence="1 4">Belongs to the short-chain dehydrogenases/reductases (SDR) family.</text>
</comment>
<proteinExistence type="inferred from homology"/>
<accession>A0A061HB86</accession>
<evidence type="ECO:0000256" key="4">
    <source>
        <dbReference type="RuleBase" id="RU000363"/>
    </source>
</evidence>
<protein>
    <recommendedName>
        <fullName evidence="7">Carbonyl reductase</fullName>
    </recommendedName>
</protein>
<dbReference type="KEGG" id="pfp:PFL1_02949"/>
<dbReference type="RefSeq" id="XP_007878652.1">
    <property type="nucleotide sequence ID" value="XM_007880461.1"/>
</dbReference>
<sequence>MTIALVTGGNRGIGYGIVRRLANEYPSSAVGASGSPLTILLGSRTLDNGQKARDSILSELASSAAKVTITPLQLDISDPESIKRASAEIQSRYADQGGIDVLINNAGIALDGFDADVIRNTMATNYHATKHVIKSIPVRDGGRIVNVASMAGILRGYGPEVTQRFLDAKTEADVDAIVADYEADVRNGHCQDKGWKSAAYSTSKCALIAYTRILDADYKKAGKNVAVNACCPGYVNTDMTKGRGVKSIDEGAATPVHLALQDLKGVTGEFWENSSVSKWHQQ</sequence>
<dbReference type="OrthoDB" id="1933717at2759"/>
<evidence type="ECO:0000313" key="5">
    <source>
        <dbReference type="EMBL" id="EPQ29729.1"/>
    </source>
</evidence>
<evidence type="ECO:0008006" key="7">
    <source>
        <dbReference type="Google" id="ProtNLM"/>
    </source>
</evidence>